<dbReference type="PIRSF" id="PIRSF037495">
    <property type="entry name" value="Opine_OX_OoxA/HcnB"/>
    <property type="match status" value="1"/>
</dbReference>
<dbReference type="EC" id="1.4.99.5" evidence="4"/>
<evidence type="ECO:0000313" key="5">
    <source>
        <dbReference type="Proteomes" id="UP000706525"/>
    </source>
</evidence>
<dbReference type="InterPro" id="IPR041854">
    <property type="entry name" value="BFD-like_2Fe2S-bd_dom_sf"/>
</dbReference>
<dbReference type="CDD" id="cd19946">
    <property type="entry name" value="GlpA-like_Fer2_BFD-like"/>
    <property type="match status" value="1"/>
</dbReference>
<reference evidence="4 5" key="1">
    <citation type="submission" date="2021-08" db="EMBL/GenBank/DDBJ databases">
        <authorList>
            <person name="Peeters C."/>
        </authorList>
    </citation>
    <scope>NUCLEOTIDE SEQUENCE [LARGE SCALE GENOMIC DNA]</scope>
    <source>
        <strain evidence="4 5">LMG 32289</strain>
    </source>
</reference>
<dbReference type="PRINTS" id="PR00368">
    <property type="entry name" value="FADPNR"/>
</dbReference>
<feature type="domain" description="SoxA A3" evidence="3">
    <location>
        <begin position="397"/>
        <end position="475"/>
    </location>
</feature>
<evidence type="ECO:0000256" key="1">
    <source>
        <dbReference type="ARBA" id="ARBA00023002"/>
    </source>
</evidence>
<dbReference type="RefSeq" id="WP_223989395.1">
    <property type="nucleotide sequence ID" value="NZ_CAJZAG010000005.1"/>
</dbReference>
<dbReference type="PANTHER" id="PTHR42949:SF3">
    <property type="entry name" value="ANAEROBIC GLYCEROL-3-PHOSPHATE DEHYDROGENASE SUBUNIT B"/>
    <property type="match status" value="1"/>
</dbReference>
<evidence type="ECO:0000259" key="2">
    <source>
        <dbReference type="Pfam" id="PF07992"/>
    </source>
</evidence>
<dbReference type="Proteomes" id="UP000706525">
    <property type="component" value="Unassembled WGS sequence"/>
</dbReference>
<sequence>MKSGNNAPSSEERRSSGSFTHDLIILGSGPAGMSAATVAAACGLRTIVLDEQSRAGGQIYRNVTVAPESVKELLGRDYCHGASLAERFEKSGVEVRYGTLVWDVARDLTVTAQQSGRSFKVRAPQLIVATGAMERPSPLPGWTLPGVLNAGAAQIALKTAAQVPDGKVVLVGNGPLLLLVACQLLDGGAAIAGIIETSPAANKRRALKHLTLAATCPKILGKGLRMLWRLRRAGVRFVRHVEDVRIEATDDGQRMRAVSFLEGGAAQRIEADVALLHHGVVPNTQITRLLRVDHSWSDEQLAWHPTTDAWGETSLSGLRIAGDGAAIAGALAAEASGAIAAIGAAVAIRKLDAKRGDELAKSWRSALKHQQRVRPFLDALYRPPEWLVDCADDTVVCRCEEVTAGRVRDMARLGCEGPNQTKFFSRCGMGPCQGRMCGLTVTQILANTHHRAPNEIGTYRIRAPIKPISLGSLAALASAPNQTLQKKEFKS</sequence>
<evidence type="ECO:0000259" key="3">
    <source>
        <dbReference type="Pfam" id="PF17806"/>
    </source>
</evidence>
<dbReference type="InterPro" id="IPR036188">
    <property type="entry name" value="FAD/NAD-bd_sf"/>
</dbReference>
<dbReference type="Gene3D" id="3.50.50.60">
    <property type="entry name" value="FAD/NAD(P)-binding domain"/>
    <property type="match status" value="2"/>
</dbReference>
<dbReference type="PRINTS" id="PR00469">
    <property type="entry name" value="PNDRDTASEII"/>
</dbReference>
<proteinExistence type="predicted"/>
<evidence type="ECO:0000313" key="4">
    <source>
        <dbReference type="EMBL" id="CAG9173739.1"/>
    </source>
</evidence>
<dbReference type="InterPro" id="IPR041117">
    <property type="entry name" value="SoxA_A3"/>
</dbReference>
<accession>A0ABN7YJS1</accession>
<dbReference type="Pfam" id="PF07992">
    <property type="entry name" value="Pyr_redox_2"/>
    <property type="match status" value="1"/>
</dbReference>
<dbReference type="EMBL" id="CAJZAG010000005">
    <property type="protein sequence ID" value="CAG9173739.1"/>
    <property type="molecule type" value="Genomic_DNA"/>
</dbReference>
<keyword evidence="5" id="KW-1185">Reference proteome</keyword>
<dbReference type="GO" id="GO:0050622">
    <property type="term" value="F:glycine dehydrogenase (cyanide-forming) activity"/>
    <property type="evidence" value="ECO:0007669"/>
    <property type="project" value="UniProtKB-EC"/>
</dbReference>
<dbReference type="InterPro" id="IPR051691">
    <property type="entry name" value="Metab_Enz_Cyan_OpOx_G3PDH"/>
</dbReference>
<comment type="caution">
    <text evidence="4">The sequence shown here is derived from an EMBL/GenBank/DDBJ whole genome shotgun (WGS) entry which is preliminary data.</text>
</comment>
<dbReference type="PANTHER" id="PTHR42949">
    <property type="entry name" value="ANAEROBIC GLYCEROL-3-PHOSPHATE DEHYDROGENASE SUBUNIT B"/>
    <property type="match status" value="1"/>
</dbReference>
<organism evidence="4 5">
    <name type="scientific">Cupriavidus pampae</name>
    <dbReference type="NCBI Taxonomy" id="659251"/>
    <lineage>
        <taxon>Bacteria</taxon>
        <taxon>Pseudomonadati</taxon>
        <taxon>Pseudomonadota</taxon>
        <taxon>Betaproteobacteria</taxon>
        <taxon>Burkholderiales</taxon>
        <taxon>Burkholderiaceae</taxon>
        <taxon>Cupriavidus</taxon>
    </lineage>
</organism>
<dbReference type="InterPro" id="IPR017224">
    <property type="entry name" value="Opine_Oxase_asu/HCN_bsu"/>
</dbReference>
<name>A0ABN7YJS1_9BURK</name>
<dbReference type="InterPro" id="IPR023753">
    <property type="entry name" value="FAD/NAD-binding_dom"/>
</dbReference>
<protein>
    <submittedName>
        <fullName evidence="4">Hydrogen cyanide synthase subunit HcnB</fullName>
        <ecNumber evidence="4">1.4.99.5</ecNumber>
    </submittedName>
</protein>
<keyword evidence="1 4" id="KW-0560">Oxidoreductase</keyword>
<dbReference type="SUPFAM" id="SSF51905">
    <property type="entry name" value="FAD/NAD(P)-binding domain"/>
    <property type="match status" value="1"/>
</dbReference>
<gene>
    <name evidence="4" type="primary">hcnB_2</name>
    <name evidence="4" type="ORF">LMG32289_02951</name>
</gene>
<dbReference type="Pfam" id="PF17806">
    <property type="entry name" value="SO_alpha_A3"/>
    <property type="match status" value="1"/>
</dbReference>
<feature type="domain" description="FAD/NAD(P)-binding" evidence="2">
    <location>
        <begin position="22"/>
        <end position="335"/>
    </location>
</feature>
<dbReference type="Gene3D" id="1.10.10.1100">
    <property type="entry name" value="BFD-like [2Fe-2S]-binding domain"/>
    <property type="match status" value="1"/>
</dbReference>